<dbReference type="Pfam" id="PF12719">
    <property type="entry name" value="Cnd3"/>
    <property type="match status" value="1"/>
</dbReference>
<dbReference type="PANTHER" id="PTHR14418:SF5">
    <property type="entry name" value="CONDENSIN COMPLEX SUBUNIT 3"/>
    <property type="match status" value="1"/>
</dbReference>
<evidence type="ECO:0000256" key="4">
    <source>
        <dbReference type="ARBA" id="ARBA00022618"/>
    </source>
</evidence>
<evidence type="ECO:0000313" key="12">
    <source>
        <dbReference type="Proteomes" id="UP001168972"/>
    </source>
</evidence>
<dbReference type="Proteomes" id="UP001168972">
    <property type="component" value="Unassembled WGS sequence"/>
</dbReference>
<dbReference type="InterPro" id="IPR011989">
    <property type="entry name" value="ARM-like"/>
</dbReference>
<evidence type="ECO:0000256" key="3">
    <source>
        <dbReference type="ARBA" id="ARBA00022454"/>
    </source>
</evidence>
<reference evidence="11" key="1">
    <citation type="journal article" date="2023" name="bioRxiv">
        <title>Scaffold-level genome assemblies of two parasitoid biocontrol wasps reveal the parthenogenesis mechanism and an associated novel virus.</title>
        <authorList>
            <person name="Inwood S."/>
            <person name="Skelly J."/>
            <person name="Guhlin J."/>
            <person name="Harrop T."/>
            <person name="Goldson S."/>
            <person name="Dearden P."/>
        </authorList>
    </citation>
    <scope>NUCLEOTIDE SEQUENCE</scope>
    <source>
        <strain evidence="11">Lincoln</strain>
        <tissue evidence="11">Whole body</tissue>
    </source>
</reference>
<dbReference type="InterPro" id="IPR016024">
    <property type="entry name" value="ARM-type_fold"/>
</dbReference>
<keyword evidence="6" id="KW-0226">DNA condensation</keyword>
<dbReference type="GO" id="GO:0000796">
    <property type="term" value="C:condensin complex"/>
    <property type="evidence" value="ECO:0007669"/>
    <property type="project" value="InterPro"/>
</dbReference>
<comment type="similarity">
    <text evidence="2">Belongs to the CND3 (condensin subunit 3) family.</text>
</comment>
<evidence type="ECO:0000259" key="10">
    <source>
        <dbReference type="Pfam" id="PF12719"/>
    </source>
</evidence>
<evidence type="ECO:0000256" key="1">
    <source>
        <dbReference type="ARBA" id="ARBA00004286"/>
    </source>
</evidence>
<gene>
    <name evidence="11" type="ORF">PV327_000813</name>
</gene>
<dbReference type="EMBL" id="JAQQBR010000001">
    <property type="protein sequence ID" value="KAK0182703.1"/>
    <property type="molecule type" value="Genomic_DNA"/>
</dbReference>
<sequence>MTVPKIKVVEVMREIFTDAQYNKTCHYKYIKKLRKVYDNAKFEHFCDAFINCLKVPLCIGDRHPHVENVLEFAAKFSVSLCTFNDAEDEPDEDICPFLTKIFEFLINKNDAKEPAARFRICHFLNMLLNSMGESAFIDDNICDKISSAMMDRLMDRSPKVRTQAVYALYRLQDALDNGCPVITVFIFHMTKDPSAQVRRAVLSIIAKNQRSLQAVIKRTRDVNDSVRKAAYIFISKITVRSLTIKERERLLEDGLNDQSELVRKVVCQKLLPSWLHHLQGDYMKLLRALDAETASSTAKLALLALFKQTNKSELFQQLPLDPEKKLIPIDKLTAENVLYWRCYVEHLHKESSVELLEDCLPELTKFCDYIREYENKMNAEQYSQIDMALRKFILGELFELAKTFDLSDEAGRVNLMQLIQDTLMSDNCSEKIIESIVVYYETIVPNVANRLNSLAHVISEIRIPTKQQTIVVEQLSDDEQHERQMKCQRLKIKLIEKQNEMYDVVQKQDFAEAQRLKIEMDEIENEIKNCVINPTVVQEEEAVEEKNDPQTMIKCLSIMCAMAQVRSVTTLTATLRSLFDNMVWPCLQHPDESVKLLALKAVGICLLLDKELAKKHLMFYFLQFVRDDRDTWIISLKVIFDLFLHYGLDYFDVLPKDDENANDTSRRNKTTRLYSNTDDDMTDVSLISVNNDKNNIVKILIGLLDNGDQEIRTLATLGFCKLLLHGKLSSTQLVSRLIILLFNPTTESDHALRQYLVVFVNTFGSVVHNSQETLGNAFLPTLRTVINAPDDSPLQEIKPVNIARFILDLTSAEHHKPGREDYTVHNNLAFAILAEALTPDSDIDRDTLFKSLKSMKICCDGPQMKHDMMEAVTKIMADLDENDHSARVALEQFMAKIEGVHEEAPQPQPEREITGESDEDEDENNDS</sequence>
<dbReference type="InterPro" id="IPR025977">
    <property type="entry name" value="Cnd3_C"/>
</dbReference>
<dbReference type="InterPro" id="IPR027165">
    <property type="entry name" value="CND3"/>
</dbReference>
<dbReference type="PANTHER" id="PTHR14418">
    <property type="entry name" value="CONDENSIN COMPLEX SUBUNIT 3-RELATED"/>
    <property type="match status" value="1"/>
</dbReference>
<keyword evidence="12" id="KW-1185">Reference proteome</keyword>
<feature type="coiled-coil region" evidence="8">
    <location>
        <begin position="506"/>
        <end position="533"/>
    </location>
</feature>
<evidence type="ECO:0000256" key="5">
    <source>
        <dbReference type="ARBA" id="ARBA00022776"/>
    </source>
</evidence>
<keyword evidence="8" id="KW-0175">Coiled coil</keyword>
<reference evidence="11" key="2">
    <citation type="submission" date="2023-03" db="EMBL/GenBank/DDBJ databases">
        <authorList>
            <person name="Inwood S.N."/>
            <person name="Skelly J.G."/>
            <person name="Guhlin J."/>
            <person name="Harrop T.W.R."/>
            <person name="Goldson S.G."/>
            <person name="Dearden P.K."/>
        </authorList>
    </citation>
    <scope>NUCLEOTIDE SEQUENCE</scope>
    <source>
        <strain evidence="11">Lincoln</strain>
        <tissue evidence="11">Whole body</tissue>
    </source>
</reference>
<evidence type="ECO:0000256" key="6">
    <source>
        <dbReference type="ARBA" id="ARBA00023067"/>
    </source>
</evidence>
<dbReference type="AlphaFoldDB" id="A0AA39G7C8"/>
<feature type="domain" description="Nuclear condensin complex subunit 3 C-terminal" evidence="10">
    <location>
        <begin position="554"/>
        <end position="857"/>
    </location>
</feature>
<accession>A0AA39G7C8</accession>
<dbReference type="GO" id="GO:0000793">
    <property type="term" value="C:condensed chromosome"/>
    <property type="evidence" value="ECO:0007669"/>
    <property type="project" value="TreeGrafter"/>
</dbReference>
<organism evidence="11 12">
    <name type="scientific">Microctonus hyperodae</name>
    <name type="common">Parasitoid wasp</name>
    <dbReference type="NCBI Taxonomy" id="165561"/>
    <lineage>
        <taxon>Eukaryota</taxon>
        <taxon>Metazoa</taxon>
        <taxon>Ecdysozoa</taxon>
        <taxon>Arthropoda</taxon>
        <taxon>Hexapoda</taxon>
        <taxon>Insecta</taxon>
        <taxon>Pterygota</taxon>
        <taxon>Neoptera</taxon>
        <taxon>Endopterygota</taxon>
        <taxon>Hymenoptera</taxon>
        <taxon>Apocrita</taxon>
        <taxon>Ichneumonoidea</taxon>
        <taxon>Braconidae</taxon>
        <taxon>Euphorinae</taxon>
        <taxon>Microctonus</taxon>
    </lineage>
</organism>
<keyword evidence="7" id="KW-0131">Cell cycle</keyword>
<evidence type="ECO:0000256" key="9">
    <source>
        <dbReference type="SAM" id="MobiDB-lite"/>
    </source>
</evidence>
<name>A0AA39G7C8_MICHY</name>
<keyword evidence="3" id="KW-0158">Chromosome</keyword>
<dbReference type="SUPFAM" id="SSF48371">
    <property type="entry name" value="ARM repeat"/>
    <property type="match status" value="1"/>
</dbReference>
<keyword evidence="4" id="KW-0132">Cell division</keyword>
<evidence type="ECO:0000313" key="11">
    <source>
        <dbReference type="EMBL" id="KAK0182703.1"/>
    </source>
</evidence>
<evidence type="ECO:0000256" key="7">
    <source>
        <dbReference type="ARBA" id="ARBA00023306"/>
    </source>
</evidence>
<feature type="compositionally biased region" description="Basic and acidic residues" evidence="9">
    <location>
        <begin position="898"/>
        <end position="914"/>
    </location>
</feature>
<keyword evidence="5" id="KW-0498">Mitosis</keyword>
<protein>
    <recommendedName>
        <fullName evidence="10">Nuclear condensin complex subunit 3 C-terminal domain-containing protein</fullName>
    </recommendedName>
</protein>
<dbReference type="Gene3D" id="1.25.10.10">
    <property type="entry name" value="Leucine-rich Repeat Variant"/>
    <property type="match status" value="1"/>
</dbReference>
<dbReference type="GO" id="GO:0051301">
    <property type="term" value="P:cell division"/>
    <property type="evidence" value="ECO:0007669"/>
    <property type="project" value="UniProtKB-KW"/>
</dbReference>
<evidence type="ECO:0000256" key="8">
    <source>
        <dbReference type="SAM" id="Coils"/>
    </source>
</evidence>
<feature type="region of interest" description="Disordered" evidence="9">
    <location>
        <begin position="897"/>
        <end position="927"/>
    </location>
</feature>
<evidence type="ECO:0000256" key="2">
    <source>
        <dbReference type="ARBA" id="ARBA00006533"/>
    </source>
</evidence>
<proteinExistence type="inferred from homology"/>
<dbReference type="GO" id="GO:0007076">
    <property type="term" value="P:mitotic chromosome condensation"/>
    <property type="evidence" value="ECO:0007669"/>
    <property type="project" value="InterPro"/>
</dbReference>
<comment type="subcellular location">
    <subcellularLocation>
        <location evidence="1">Chromosome</location>
    </subcellularLocation>
</comment>
<dbReference type="GO" id="GO:0005737">
    <property type="term" value="C:cytoplasm"/>
    <property type="evidence" value="ECO:0007669"/>
    <property type="project" value="TreeGrafter"/>
</dbReference>
<feature type="compositionally biased region" description="Acidic residues" evidence="9">
    <location>
        <begin position="915"/>
        <end position="927"/>
    </location>
</feature>
<comment type="caution">
    <text evidence="11">The sequence shown here is derived from an EMBL/GenBank/DDBJ whole genome shotgun (WGS) entry which is preliminary data.</text>
</comment>